<dbReference type="Proteomes" id="UP000654922">
    <property type="component" value="Unassembled WGS sequence"/>
</dbReference>
<feature type="compositionally biased region" description="Polar residues" evidence="1">
    <location>
        <begin position="74"/>
        <end position="83"/>
    </location>
</feature>
<feature type="region of interest" description="Disordered" evidence="1">
    <location>
        <begin position="74"/>
        <end position="95"/>
    </location>
</feature>
<dbReference type="OrthoDB" id="18018at2759"/>
<dbReference type="InterPro" id="IPR007513">
    <property type="entry name" value="SERF-like_N"/>
</dbReference>
<evidence type="ECO:0000313" key="6">
    <source>
        <dbReference type="Proteomes" id="UP000654922"/>
    </source>
</evidence>
<dbReference type="Proteomes" id="UP000641853">
    <property type="component" value="Unassembled WGS sequence"/>
</dbReference>
<proteinExistence type="predicted"/>
<accession>A0A8H6PYL3</accession>
<comment type="caution">
    <text evidence="3">The sequence shown here is derived from an EMBL/GenBank/DDBJ whole genome shotgun (WGS) entry which is preliminary data.</text>
</comment>
<dbReference type="Pfam" id="PF04419">
    <property type="entry name" value="SERF-like_N"/>
    <property type="match status" value="1"/>
</dbReference>
<feature type="region of interest" description="Disordered" evidence="1">
    <location>
        <begin position="1"/>
        <end position="35"/>
    </location>
</feature>
<evidence type="ECO:0000313" key="5">
    <source>
        <dbReference type="Proteomes" id="UP000641853"/>
    </source>
</evidence>
<sequence length="127" mass="14443">MTRGNQRDRDREKALKAKAKQKGGNNLSGTEFQRAKENNAAIMRAKQAAGKRAQEFTPDAIELECANPFRLSLQLTRKGQPKQQQEKRSNDSHYGIRQQLFHLRFRSQSRCFPVTISPSAVVLRFGA</sequence>
<evidence type="ECO:0000313" key="4">
    <source>
        <dbReference type="EMBL" id="KAF7178621.1"/>
    </source>
</evidence>
<evidence type="ECO:0000256" key="1">
    <source>
        <dbReference type="SAM" id="MobiDB-lite"/>
    </source>
</evidence>
<dbReference type="EMBL" id="JACBAG010001877">
    <property type="protein sequence ID" value="KAF7178621.1"/>
    <property type="molecule type" value="Genomic_DNA"/>
</dbReference>
<dbReference type="EMBL" id="JACBAE010001350">
    <property type="protein sequence ID" value="KAF7162767.1"/>
    <property type="molecule type" value="Genomic_DNA"/>
</dbReference>
<feature type="compositionally biased region" description="Basic and acidic residues" evidence="1">
    <location>
        <begin position="1"/>
        <end position="15"/>
    </location>
</feature>
<dbReference type="AlphaFoldDB" id="A0A8H6PYL3"/>
<keyword evidence="5" id="KW-1185">Reference proteome</keyword>
<feature type="domain" description="Small EDRK-rich factor-like N-terminal" evidence="2">
    <location>
        <begin position="1"/>
        <end position="37"/>
    </location>
</feature>
<protein>
    <recommendedName>
        <fullName evidence="2">Small EDRK-rich factor-like N-terminal domain-containing protein</fullName>
    </recommendedName>
</protein>
<name>A0A8H6PYL3_9EURO</name>
<evidence type="ECO:0000259" key="2">
    <source>
        <dbReference type="Pfam" id="PF04419"/>
    </source>
</evidence>
<evidence type="ECO:0000313" key="3">
    <source>
        <dbReference type="EMBL" id="KAF7162767.1"/>
    </source>
</evidence>
<organism evidence="3 6">
    <name type="scientific">Aspergillus felis</name>
    <dbReference type="NCBI Taxonomy" id="1287682"/>
    <lineage>
        <taxon>Eukaryota</taxon>
        <taxon>Fungi</taxon>
        <taxon>Dikarya</taxon>
        <taxon>Ascomycota</taxon>
        <taxon>Pezizomycotina</taxon>
        <taxon>Eurotiomycetes</taxon>
        <taxon>Eurotiomycetidae</taxon>
        <taxon>Eurotiales</taxon>
        <taxon>Aspergillaceae</taxon>
        <taxon>Aspergillus</taxon>
        <taxon>Aspergillus subgen. Fumigati</taxon>
    </lineage>
</organism>
<gene>
    <name evidence="3" type="ORF">CNMCM5623_007936</name>
    <name evidence="4" type="ORF">CNMCM7691_007435</name>
</gene>
<reference evidence="3" key="1">
    <citation type="submission" date="2020-06" db="EMBL/GenBank/DDBJ databases">
        <title>Draft genome sequences of strains closely related to Aspergillus parafelis and Aspergillus hiratsukae.</title>
        <authorList>
            <person name="Dos Santos R.A.C."/>
            <person name="Rivero-Menendez O."/>
            <person name="Steenwyk J.L."/>
            <person name="Mead M.E."/>
            <person name="Goldman G.H."/>
            <person name="Alastruey-Izquierdo A."/>
            <person name="Rokas A."/>
        </authorList>
    </citation>
    <scope>NUCLEOTIDE SEQUENCE</scope>
    <source>
        <strain evidence="3">CNM-CM5623</strain>
        <strain evidence="4">CNM-CM7691</strain>
    </source>
</reference>